<dbReference type="RefSeq" id="WP_119949859.1">
    <property type="nucleotide sequence ID" value="NZ_QZEZ01000002.1"/>
</dbReference>
<dbReference type="GO" id="GO:0042952">
    <property type="term" value="P:beta-ketoadipate pathway"/>
    <property type="evidence" value="ECO:0007669"/>
    <property type="project" value="InterPro"/>
</dbReference>
<dbReference type="AlphaFoldDB" id="A0A3A3ZLQ2"/>
<dbReference type="PANTHER" id="PTHR43433:SF5">
    <property type="entry name" value="AB HYDROLASE-1 DOMAIN-CONTAINING PROTEIN"/>
    <property type="match status" value="1"/>
</dbReference>
<dbReference type="PRINTS" id="PR00111">
    <property type="entry name" value="ABHYDROLASE"/>
</dbReference>
<name>A0A3A3ZLQ2_9ACTN</name>
<proteinExistence type="predicted"/>
<keyword evidence="2" id="KW-0378">Hydrolase</keyword>
<accession>A0A3A3ZLQ2</accession>
<protein>
    <submittedName>
        <fullName evidence="2">3-oxoadipate enol-lactonase</fullName>
        <ecNumber evidence="2">3.1.1.24</ecNumber>
    </submittedName>
</protein>
<dbReference type="OrthoDB" id="9802489at2"/>
<evidence type="ECO:0000259" key="1">
    <source>
        <dbReference type="Pfam" id="PF00561"/>
    </source>
</evidence>
<dbReference type="InterPro" id="IPR050471">
    <property type="entry name" value="AB_hydrolase"/>
</dbReference>
<dbReference type="InterPro" id="IPR000073">
    <property type="entry name" value="AB_hydrolase_1"/>
</dbReference>
<evidence type="ECO:0000313" key="3">
    <source>
        <dbReference type="Proteomes" id="UP000265614"/>
    </source>
</evidence>
<comment type="caution">
    <text evidence="2">The sequence shown here is derived from an EMBL/GenBank/DDBJ whole genome shotgun (WGS) entry which is preliminary data.</text>
</comment>
<dbReference type="EC" id="3.1.1.24" evidence="2"/>
<sequence>MSVDLHHVVEGPSDAPVLLLLGSLGSDLSVWEPQRALAGSLRLVRADLRGHGASPVPPGPYALEELADDVVGLLDRLDVDVAHVAGISLGGMVAQAVAVRAPERVRSLALLCTSARTEDPSPWHDRAATVRRDGPGALAATVVGRWLTAPYAAAHPEVAARLRAMVAATPAEGYAGCCEAVAGLDLTAELPRVEAPALVVSAAQDASLPPEHQRRIADLLPRSRLVELEGVAHLASVERADDVARLLRDHVQDAQRR</sequence>
<feature type="domain" description="AB hydrolase-1" evidence="1">
    <location>
        <begin position="16"/>
        <end position="239"/>
    </location>
</feature>
<reference evidence="2 3" key="1">
    <citation type="submission" date="2018-09" db="EMBL/GenBank/DDBJ databases">
        <title>YIM 75000 draft genome.</title>
        <authorList>
            <person name="Tang S."/>
            <person name="Feng Y."/>
        </authorList>
    </citation>
    <scope>NUCLEOTIDE SEQUENCE [LARGE SCALE GENOMIC DNA]</scope>
    <source>
        <strain evidence="2 3">YIM 75000</strain>
    </source>
</reference>
<keyword evidence="3" id="KW-1185">Reference proteome</keyword>
<dbReference type="InterPro" id="IPR026968">
    <property type="entry name" value="PcaD/CatD"/>
</dbReference>
<dbReference type="NCBIfam" id="TIGR02427">
    <property type="entry name" value="protocat_pcaD"/>
    <property type="match status" value="1"/>
</dbReference>
<organism evidence="2 3">
    <name type="scientific">Vallicoccus soli</name>
    <dbReference type="NCBI Taxonomy" id="2339232"/>
    <lineage>
        <taxon>Bacteria</taxon>
        <taxon>Bacillati</taxon>
        <taxon>Actinomycetota</taxon>
        <taxon>Actinomycetes</taxon>
        <taxon>Motilibacterales</taxon>
        <taxon>Vallicoccaceae</taxon>
        <taxon>Vallicoccus</taxon>
    </lineage>
</organism>
<gene>
    <name evidence="2" type="primary">pcaD</name>
    <name evidence="2" type="ORF">D5H78_08035</name>
</gene>
<dbReference type="Gene3D" id="3.40.50.1820">
    <property type="entry name" value="alpha/beta hydrolase"/>
    <property type="match status" value="1"/>
</dbReference>
<dbReference type="InterPro" id="IPR029058">
    <property type="entry name" value="AB_hydrolase_fold"/>
</dbReference>
<dbReference type="EMBL" id="QZEZ01000002">
    <property type="protein sequence ID" value="RJK97142.1"/>
    <property type="molecule type" value="Genomic_DNA"/>
</dbReference>
<evidence type="ECO:0000313" key="2">
    <source>
        <dbReference type="EMBL" id="RJK97142.1"/>
    </source>
</evidence>
<dbReference type="PANTHER" id="PTHR43433">
    <property type="entry name" value="HYDROLASE, ALPHA/BETA FOLD FAMILY PROTEIN"/>
    <property type="match status" value="1"/>
</dbReference>
<dbReference type="SUPFAM" id="SSF53474">
    <property type="entry name" value="alpha/beta-Hydrolases"/>
    <property type="match status" value="1"/>
</dbReference>
<dbReference type="Proteomes" id="UP000265614">
    <property type="component" value="Unassembled WGS sequence"/>
</dbReference>
<dbReference type="Pfam" id="PF00561">
    <property type="entry name" value="Abhydrolase_1"/>
    <property type="match status" value="1"/>
</dbReference>
<dbReference type="GO" id="GO:0047570">
    <property type="term" value="F:3-oxoadipate enol-lactonase activity"/>
    <property type="evidence" value="ECO:0007669"/>
    <property type="project" value="UniProtKB-EC"/>
</dbReference>